<dbReference type="Gene3D" id="3.90.930.40">
    <property type="match status" value="1"/>
</dbReference>
<dbReference type="PANTHER" id="PTHR13096">
    <property type="entry name" value="MINA53 MYC INDUCED NUCLEAR ANTIGEN"/>
    <property type="match status" value="1"/>
</dbReference>
<dbReference type="FunFam" id="1.10.10.1500:FF:000001">
    <property type="entry name" value="ribosomal oxygenase 1 isoform X1"/>
    <property type="match status" value="1"/>
</dbReference>
<keyword evidence="8 12" id="KW-0408">Iron</keyword>
<feature type="compositionally biased region" description="Low complexity" evidence="13">
    <location>
        <begin position="52"/>
        <end position="68"/>
    </location>
</feature>
<keyword evidence="4 12" id="KW-0479">Metal-binding</keyword>
<dbReference type="GO" id="GO:0051864">
    <property type="term" value="F:histone H3K36 demethylase activity"/>
    <property type="evidence" value="ECO:0007669"/>
    <property type="project" value="TreeGrafter"/>
</dbReference>
<dbReference type="Pfam" id="PF08007">
    <property type="entry name" value="JmjC_2"/>
    <property type="match status" value="1"/>
</dbReference>
<keyword evidence="16" id="KW-1185">Reference proteome</keyword>
<dbReference type="Proteomes" id="UP001209878">
    <property type="component" value="Unassembled WGS sequence"/>
</dbReference>
<keyword evidence="5" id="KW-0156">Chromatin regulator</keyword>
<dbReference type="GO" id="GO:0005506">
    <property type="term" value="F:iron ion binding"/>
    <property type="evidence" value="ECO:0007669"/>
    <property type="project" value="UniProtKB-UniRule"/>
</dbReference>
<evidence type="ECO:0000256" key="12">
    <source>
        <dbReference type="RuleBase" id="RU366061"/>
    </source>
</evidence>
<keyword evidence="11 12" id="KW-0539">Nucleus</keyword>
<dbReference type="SUPFAM" id="SSF51197">
    <property type="entry name" value="Clavaminate synthase-like"/>
    <property type="match status" value="1"/>
</dbReference>
<dbReference type="EMBL" id="JAODUO010000030">
    <property type="protein sequence ID" value="KAK2192454.1"/>
    <property type="molecule type" value="Genomic_DNA"/>
</dbReference>
<keyword evidence="6 12" id="KW-0223">Dioxygenase</keyword>
<evidence type="ECO:0000256" key="9">
    <source>
        <dbReference type="ARBA" id="ARBA00023015"/>
    </source>
</evidence>
<dbReference type="Gene3D" id="1.10.10.1500">
    <property type="entry name" value="JmjC domain-containing ribosomal oxygenase (ROX), dimer domain"/>
    <property type="match status" value="1"/>
</dbReference>
<name>A0AAD9PD33_RIDPI</name>
<dbReference type="InterPro" id="IPR003347">
    <property type="entry name" value="JmjC_dom"/>
</dbReference>
<keyword evidence="3" id="KW-0678">Repressor</keyword>
<evidence type="ECO:0000256" key="10">
    <source>
        <dbReference type="ARBA" id="ARBA00023163"/>
    </source>
</evidence>
<dbReference type="Gene3D" id="2.60.120.650">
    <property type="entry name" value="Cupin"/>
    <property type="match status" value="1"/>
</dbReference>
<comment type="caution">
    <text evidence="15">The sequence shown here is derived from an EMBL/GenBank/DDBJ whole genome shotgun (WGS) entry which is preliminary data.</text>
</comment>
<dbReference type="FunFam" id="3.90.930.40:FF:000001">
    <property type="entry name" value="ribosomal oxygenase 1 isoform X1"/>
    <property type="match status" value="1"/>
</dbReference>
<comment type="similarity">
    <text evidence="2">Belongs to the ROX family. NO66 subfamily.</text>
</comment>
<evidence type="ECO:0000256" key="13">
    <source>
        <dbReference type="SAM" id="MobiDB-lite"/>
    </source>
</evidence>
<evidence type="ECO:0000256" key="5">
    <source>
        <dbReference type="ARBA" id="ARBA00022853"/>
    </source>
</evidence>
<feature type="compositionally biased region" description="Polar residues" evidence="13">
    <location>
        <begin position="149"/>
        <end position="174"/>
    </location>
</feature>
<feature type="region of interest" description="Disordered" evidence="13">
    <location>
        <begin position="138"/>
        <end position="249"/>
    </location>
</feature>
<dbReference type="GO" id="GO:0005730">
    <property type="term" value="C:nucleolus"/>
    <property type="evidence" value="ECO:0007669"/>
    <property type="project" value="TreeGrafter"/>
</dbReference>
<dbReference type="GO" id="GO:0032453">
    <property type="term" value="F:histone H3K4 demethylase activity"/>
    <property type="evidence" value="ECO:0007669"/>
    <property type="project" value="TreeGrafter"/>
</dbReference>
<protein>
    <recommendedName>
        <fullName evidence="12">Bifunctional lysine-specific demethylase and histidyl-hydroxylase</fullName>
        <ecNumber evidence="12">1.14.11.-</ecNumber>
    </recommendedName>
</protein>
<organism evidence="15 16">
    <name type="scientific">Ridgeia piscesae</name>
    <name type="common">Tubeworm</name>
    <dbReference type="NCBI Taxonomy" id="27915"/>
    <lineage>
        <taxon>Eukaryota</taxon>
        <taxon>Metazoa</taxon>
        <taxon>Spiralia</taxon>
        <taxon>Lophotrochozoa</taxon>
        <taxon>Annelida</taxon>
        <taxon>Polychaeta</taxon>
        <taxon>Sedentaria</taxon>
        <taxon>Canalipalpata</taxon>
        <taxon>Sabellida</taxon>
        <taxon>Siboglinidae</taxon>
        <taxon>Ridgeia</taxon>
    </lineage>
</organism>
<dbReference type="PROSITE" id="PS51184">
    <property type="entry name" value="JMJC"/>
    <property type="match status" value="1"/>
</dbReference>
<feature type="region of interest" description="Disordered" evidence="13">
    <location>
        <begin position="26"/>
        <end position="79"/>
    </location>
</feature>
<evidence type="ECO:0000256" key="1">
    <source>
        <dbReference type="ARBA" id="ARBA00004123"/>
    </source>
</evidence>
<gene>
    <name evidence="15" type="ORF">NP493_31g05059</name>
</gene>
<dbReference type="FunFam" id="2.60.120.650:FF:000013">
    <property type="entry name" value="Ribosomal oxygenase 1"/>
    <property type="match status" value="1"/>
</dbReference>
<evidence type="ECO:0000256" key="4">
    <source>
        <dbReference type="ARBA" id="ARBA00022723"/>
    </source>
</evidence>
<dbReference type="Pfam" id="PF21233">
    <property type="entry name" value="WHD_RIOX1"/>
    <property type="match status" value="1"/>
</dbReference>
<dbReference type="PANTHER" id="PTHR13096:SF8">
    <property type="entry name" value="RIBOSOMAL OXYGENASE 1"/>
    <property type="match status" value="1"/>
</dbReference>
<feature type="compositionally biased region" description="Low complexity" evidence="13">
    <location>
        <begin position="230"/>
        <end position="242"/>
    </location>
</feature>
<evidence type="ECO:0000256" key="8">
    <source>
        <dbReference type="ARBA" id="ARBA00023004"/>
    </source>
</evidence>
<evidence type="ECO:0000256" key="6">
    <source>
        <dbReference type="ARBA" id="ARBA00022964"/>
    </source>
</evidence>
<keyword evidence="7 12" id="KW-0560">Oxidoreductase</keyword>
<sequence>MSTRATKKLSAFSVFKGKKACSLTDVDSVVSNGVSKTPKLSKSSSAGNTPTNSHESSLGSISSRLGLRNSDKKKEKSDIKKMKKMLKNVGKNMRPSYLPDSALSSPLVGNLPNGNMGSVELKALRPKGSMANMRYELPLKATPGGDRPSPSSMVNNTLPQQQMHKRSSSATDTDAATLPPHLPPRSARRSTSAAAPPGNSGDAVPSRPLKRRRLSHNTSSSLAGSPKKLAAGSSMTANSSSSRVCGEERTEPLPALPCAVGSDLPYMFDSQVQATRLFECLIHPVKPAKFFNELWEKKPLLVKRHLSNYNDGWFSTAELDRVMREERLHFSENIDVVTYTDGKRETHNPVGRAFPSTVWDYYQNGCSIRLLNPHTYNVSVWKLLSILQEYFGCCVGANLYLTPPATQGFAPHWDDIEAFILQLEGKKHWRLYSPRNEGETLPRYSSDNFTDADIGEPILDVILEAGDLLYFPRGIIHQGKTLEDAHSLHITVSCCQKNTWGDLMEKLVPRALQVAFEEDLEYRKALPRDYLNYMGVAFSDDDCPERTSFLKKIEQLMKKLLPYMPVDAACDQMSKQFIHDSLPPVITEMEQECSIHGNGERWDAEAGCVTGVVELDPDMEVKIIRKGVLRLVTEADNVCIYHSLENARVYHGRELQFIDITAELAPGVEYLLHTYPDYATIDSLPLDDQSSKMELATILYEKGLLITSRPLQPINDDNESLVDESTMEAESW</sequence>
<evidence type="ECO:0000256" key="2">
    <source>
        <dbReference type="ARBA" id="ARBA00010309"/>
    </source>
</evidence>
<accession>A0AAD9PD33</accession>
<evidence type="ECO:0000256" key="7">
    <source>
        <dbReference type="ARBA" id="ARBA00023002"/>
    </source>
</evidence>
<feature type="compositionally biased region" description="Basic and acidic residues" evidence="13">
    <location>
        <begin position="69"/>
        <end position="79"/>
    </location>
</feature>
<comment type="function">
    <text evidence="12">Oxygenase that can act as both a histone lysine demethylase and a ribosomal histidine hydroxylase.</text>
</comment>
<proteinExistence type="inferred from homology"/>
<feature type="compositionally biased region" description="Polar residues" evidence="13">
    <location>
        <begin position="29"/>
        <end position="51"/>
    </location>
</feature>
<dbReference type="AlphaFoldDB" id="A0AAD9PD33"/>
<keyword evidence="9 12" id="KW-0805">Transcription regulation</keyword>
<dbReference type="EC" id="1.14.11.-" evidence="12"/>
<evidence type="ECO:0000313" key="15">
    <source>
        <dbReference type="EMBL" id="KAK2192454.1"/>
    </source>
</evidence>
<keyword evidence="10 12" id="KW-0804">Transcription</keyword>
<dbReference type="InterPro" id="IPR039994">
    <property type="entry name" value="NO66-like"/>
</dbReference>
<evidence type="ECO:0000256" key="11">
    <source>
        <dbReference type="ARBA" id="ARBA00023242"/>
    </source>
</evidence>
<evidence type="ECO:0000259" key="14">
    <source>
        <dbReference type="PROSITE" id="PS51184"/>
    </source>
</evidence>
<dbReference type="InterPro" id="IPR049043">
    <property type="entry name" value="WHD_RIOX1"/>
</dbReference>
<evidence type="ECO:0000313" key="16">
    <source>
        <dbReference type="Proteomes" id="UP001209878"/>
    </source>
</evidence>
<comment type="cofactor">
    <cofactor evidence="12">
        <name>Fe(2+)</name>
        <dbReference type="ChEBI" id="CHEBI:29033"/>
    </cofactor>
    <text evidence="12">Binds 1 Fe(2+) ion per subunit.</text>
</comment>
<comment type="subcellular location">
    <subcellularLocation>
        <location evidence="1 12">Nucleus</location>
    </subcellularLocation>
</comment>
<reference evidence="15" key="1">
    <citation type="journal article" date="2023" name="Mol. Biol. Evol.">
        <title>Third-Generation Sequencing Reveals the Adaptive Role of the Epigenome in Three Deep-Sea Polychaetes.</title>
        <authorList>
            <person name="Perez M."/>
            <person name="Aroh O."/>
            <person name="Sun Y."/>
            <person name="Lan Y."/>
            <person name="Juniper S.K."/>
            <person name="Young C.R."/>
            <person name="Angers B."/>
            <person name="Qian P.Y."/>
        </authorList>
    </citation>
    <scope>NUCLEOTIDE SEQUENCE</scope>
    <source>
        <strain evidence="15">R07B-5</strain>
    </source>
</reference>
<feature type="domain" description="JmjC" evidence="14">
    <location>
        <begin position="366"/>
        <end position="511"/>
    </location>
</feature>
<evidence type="ECO:0000256" key="3">
    <source>
        <dbReference type="ARBA" id="ARBA00022491"/>
    </source>
</evidence>